<sequence length="767" mass="88938">MVKRIYLKFGYSVQIESISIGAFPVTLTVYDDAGLLEELGTGSYLSLLPKNLRDSFRQWQKYVALNPYNSSVRRIKLEPINLSNHPAINHSNINFEQIANNFKTNLNQWLTEDGWLNEDGNKDTKIQRILESYYADKEEIQIFIQTENRELRGLPWQEWDVLQKFFINNSNTEVSISATNFKRPEQKQTLLLDARVRILAVFGDEKIGLDEEKKILITNLEKYGGLIEFLHQPNREILEQALQEPKGWHIFFFAGHSGSDENGKIGWIEINPAERISIDSLTIQLEKLIRDKLQLAIFNSCDGLGLANQLTSLSLPYCIVMREPVESLFARRLLRHLLTAFVKGKSLFASMRIARESLRQEFDEDGKHPGKSWLPVIVANPEARSLTWDGMFTERRFDRKWELLIFTILLIAVIGLPLSILAEFGDFNTLKLYAQLYSHLVIYPSLFLWISLYALYRAICLIRQKAKIFWGFTAIVFVFTSIALALDLNTDPTLLLELKSNATAMVNSQDLAKYFLEDKLLKPDIKTIPKDLLDSSKIIDLRGNITLKKQQIEESVQQFISIKPQHKQNQNYQAYNSFIKIALKYRIWNKQLSVSRWFYAFSYFIIFFCGAELFALLIQNLLDPISVFKKHKYIIYLIICDTGLLLWCPFYSYYTHKIKPLLFDINTELNNLAGLVYLFIFSLLVITLIVTMTQLKSPKYRYILSFIVIAVVVLSNLMRTWGGVSVIDQMFGINSNNTFIAWLGAITFFMFLFFLIIYLIDHQVREI</sequence>
<accession>A0ABR8H4L2</accession>
<proteinExistence type="predicted"/>
<protein>
    <recommendedName>
        <fullName evidence="4">CHAT domain-containing protein</fullName>
    </recommendedName>
</protein>
<keyword evidence="1" id="KW-1133">Transmembrane helix</keyword>
<feature type="transmembrane region" description="Helical" evidence="1">
    <location>
        <begin position="468"/>
        <end position="486"/>
    </location>
</feature>
<gene>
    <name evidence="2" type="ORF">H6G94_02610</name>
</gene>
<comment type="caution">
    <text evidence="2">The sequence shown here is derived from an EMBL/GenBank/DDBJ whole genome shotgun (WGS) entry which is preliminary data.</text>
</comment>
<keyword evidence="1" id="KW-0812">Transmembrane</keyword>
<keyword evidence="1" id="KW-0472">Membrane</keyword>
<dbReference type="RefSeq" id="WP_190948209.1">
    <property type="nucleotide sequence ID" value="NZ_JACJTC010000002.1"/>
</dbReference>
<evidence type="ECO:0000256" key="1">
    <source>
        <dbReference type="SAM" id="Phobius"/>
    </source>
</evidence>
<feature type="transmembrane region" description="Helical" evidence="1">
    <location>
        <begin position="739"/>
        <end position="760"/>
    </location>
</feature>
<dbReference type="EMBL" id="JACJTC010000002">
    <property type="protein sequence ID" value="MBD2610176.1"/>
    <property type="molecule type" value="Genomic_DNA"/>
</dbReference>
<name>A0ABR8H4L2_NOSPU</name>
<feature type="transmembrane region" description="Helical" evidence="1">
    <location>
        <begin position="403"/>
        <end position="424"/>
    </location>
</feature>
<reference evidence="2 3" key="1">
    <citation type="journal article" date="2020" name="ISME J.">
        <title>Comparative genomics reveals insights into cyanobacterial evolution and habitat adaptation.</title>
        <authorList>
            <person name="Chen M.Y."/>
            <person name="Teng W.K."/>
            <person name="Zhao L."/>
            <person name="Hu C.X."/>
            <person name="Zhou Y.K."/>
            <person name="Han B.P."/>
            <person name="Song L.R."/>
            <person name="Shu W.S."/>
        </authorList>
    </citation>
    <scope>NUCLEOTIDE SEQUENCE [LARGE SCALE GENOMIC DNA]</scope>
    <source>
        <strain evidence="2 3">FACHB-252</strain>
    </source>
</reference>
<dbReference type="Proteomes" id="UP000606396">
    <property type="component" value="Unassembled WGS sequence"/>
</dbReference>
<evidence type="ECO:0000313" key="3">
    <source>
        <dbReference type="Proteomes" id="UP000606396"/>
    </source>
</evidence>
<feature type="transmembrane region" description="Helical" evidence="1">
    <location>
        <begin position="597"/>
        <end position="622"/>
    </location>
</feature>
<evidence type="ECO:0008006" key="4">
    <source>
        <dbReference type="Google" id="ProtNLM"/>
    </source>
</evidence>
<feature type="transmembrane region" description="Helical" evidence="1">
    <location>
        <begin position="674"/>
        <end position="693"/>
    </location>
</feature>
<feature type="transmembrane region" description="Helical" evidence="1">
    <location>
        <begin position="436"/>
        <end position="456"/>
    </location>
</feature>
<organism evidence="2 3">
    <name type="scientific">Nostoc punctiforme FACHB-252</name>
    <dbReference type="NCBI Taxonomy" id="1357509"/>
    <lineage>
        <taxon>Bacteria</taxon>
        <taxon>Bacillati</taxon>
        <taxon>Cyanobacteriota</taxon>
        <taxon>Cyanophyceae</taxon>
        <taxon>Nostocales</taxon>
        <taxon>Nostocaceae</taxon>
        <taxon>Nostoc</taxon>
    </lineage>
</organism>
<feature type="transmembrane region" description="Helical" evidence="1">
    <location>
        <begin position="634"/>
        <end position="654"/>
    </location>
</feature>
<keyword evidence="3" id="KW-1185">Reference proteome</keyword>
<evidence type="ECO:0000313" key="2">
    <source>
        <dbReference type="EMBL" id="MBD2610176.1"/>
    </source>
</evidence>
<feature type="transmembrane region" description="Helical" evidence="1">
    <location>
        <begin position="700"/>
        <end position="719"/>
    </location>
</feature>